<dbReference type="AlphaFoldDB" id="A0A7J6MWU6"/>
<keyword evidence="8" id="KW-1185">Reference proteome</keyword>
<evidence type="ECO:0000256" key="4">
    <source>
        <dbReference type="ARBA" id="ARBA00022679"/>
    </source>
</evidence>
<dbReference type="Gene3D" id="3.40.50.2020">
    <property type="match status" value="1"/>
</dbReference>
<reference evidence="7 8" key="1">
    <citation type="submission" date="2020-04" db="EMBL/GenBank/DDBJ databases">
        <title>Perkinsus chesapeaki whole genome sequence.</title>
        <authorList>
            <person name="Bogema D.R."/>
        </authorList>
    </citation>
    <scope>NUCLEOTIDE SEQUENCE [LARGE SCALE GENOMIC DNA]</scope>
    <source>
        <strain evidence="7">ATCC PRA-425</strain>
    </source>
</reference>
<dbReference type="OrthoDB" id="5553476at2759"/>
<organism evidence="7 8">
    <name type="scientific">Perkinsus chesapeaki</name>
    <name type="common">Clam parasite</name>
    <name type="synonym">Perkinsus andrewsi</name>
    <dbReference type="NCBI Taxonomy" id="330153"/>
    <lineage>
        <taxon>Eukaryota</taxon>
        <taxon>Sar</taxon>
        <taxon>Alveolata</taxon>
        <taxon>Perkinsozoa</taxon>
        <taxon>Perkinsea</taxon>
        <taxon>Perkinsida</taxon>
        <taxon>Perkinsidae</taxon>
        <taxon>Perkinsus</taxon>
    </lineage>
</organism>
<dbReference type="InterPro" id="IPR029057">
    <property type="entry name" value="PRTase-like"/>
</dbReference>
<dbReference type="Pfam" id="PF00156">
    <property type="entry name" value="Pribosyltran"/>
    <property type="match status" value="1"/>
</dbReference>
<dbReference type="GO" id="GO:0046132">
    <property type="term" value="P:pyrimidine ribonucleoside biosynthetic process"/>
    <property type="evidence" value="ECO:0007669"/>
    <property type="project" value="TreeGrafter"/>
</dbReference>
<dbReference type="SUPFAM" id="SSF53271">
    <property type="entry name" value="PRTase-like"/>
    <property type="match status" value="1"/>
</dbReference>
<dbReference type="EC" id="2.4.2.10" evidence="2"/>
<dbReference type="GO" id="GO:0006207">
    <property type="term" value="P:'de novo' pyrimidine nucleobase biosynthetic process"/>
    <property type="evidence" value="ECO:0007669"/>
    <property type="project" value="TreeGrafter"/>
</dbReference>
<dbReference type="Proteomes" id="UP000591131">
    <property type="component" value="Unassembled WGS sequence"/>
</dbReference>
<dbReference type="GO" id="GO:0044205">
    <property type="term" value="P:'de novo' UMP biosynthetic process"/>
    <property type="evidence" value="ECO:0007669"/>
    <property type="project" value="UniProtKB-UniPathway"/>
</dbReference>
<feature type="domain" description="Phosphoribosyltransferase" evidence="6">
    <location>
        <begin position="96"/>
        <end position="198"/>
    </location>
</feature>
<keyword evidence="3 7" id="KW-0328">Glycosyltransferase</keyword>
<dbReference type="PANTHER" id="PTHR46683">
    <property type="entry name" value="OROTATE PHOSPHORIBOSYLTRANSFERASE 1-RELATED"/>
    <property type="match status" value="1"/>
</dbReference>
<name>A0A7J6MWU6_PERCH</name>
<dbReference type="PANTHER" id="PTHR46683:SF1">
    <property type="entry name" value="OROTATE PHOSPHORIBOSYLTRANSFERASE 1-RELATED"/>
    <property type="match status" value="1"/>
</dbReference>
<dbReference type="GO" id="GO:0004588">
    <property type="term" value="F:orotate phosphoribosyltransferase activity"/>
    <property type="evidence" value="ECO:0007669"/>
    <property type="project" value="UniProtKB-EC"/>
</dbReference>
<dbReference type="InterPro" id="IPR023031">
    <property type="entry name" value="OPRT"/>
</dbReference>
<accession>A0A7J6MWU6</accession>
<dbReference type="GO" id="GO:0005737">
    <property type="term" value="C:cytoplasm"/>
    <property type="evidence" value="ECO:0007669"/>
    <property type="project" value="TreeGrafter"/>
</dbReference>
<dbReference type="InterPro" id="IPR000836">
    <property type="entry name" value="PRTase_dom"/>
</dbReference>
<evidence type="ECO:0000256" key="1">
    <source>
        <dbReference type="ARBA" id="ARBA00004889"/>
    </source>
</evidence>
<comment type="pathway">
    <text evidence="1">Pyrimidine metabolism; UMP biosynthesis via de novo pathway; UMP from orotate: step 1/2.</text>
</comment>
<evidence type="ECO:0000256" key="3">
    <source>
        <dbReference type="ARBA" id="ARBA00022676"/>
    </source>
</evidence>
<keyword evidence="5" id="KW-0665">Pyrimidine biosynthesis</keyword>
<proteinExistence type="inferred from homology"/>
<gene>
    <name evidence="7" type="primary">URA5</name>
    <name evidence="7" type="ORF">FOL47_006834</name>
</gene>
<evidence type="ECO:0000259" key="6">
    <source>
        <dbReference type="Pfam" id="PF00156"/>
    </source>
</evidence>
<evidence type="ECO:0000256" key="5">
    <source>
        <dbReference type="ARBA" id="ARBA00022975"/>
    </source>
</evidence>
<evidence type="ECO:0000313" key="7">
    <source>
        <dbReference type="EMBL" id="KAF4676033.1"/>
    </source>
</evidence>
<keyword evidence="4 7" id="KW-0808">Transferase</keyword>
<dbReference type="CDD" id="cd06223">
    <property type="entry name" value="PRTases_typeI"/>
    <property type="match status" value="1"/>
</dbReference>
<sequence>MTASQNLSPYQIEFIKLAVEAGCLKFGEFTLKSGRKSPYFFNAGGFSKGGQLLKMAEAYVDAIVAEGIQFDVIFGPAYKESTGAGCVRRTPPNTGRGIPLCAAVAMVFALKYGRDDVPYAFNRKEAKDHGEGGQIIGGPLKGRVLLVDDVITAGTAIGESVELLKEYPEGELVGVMVALDRQEKASLETDKSAVQLASEKYNISIHSIVQLESILTYAGNESEEEVVPKEMVESLRKYQQEYGVRK</sequence>
<protein>
    <recommendedName>
        <fullName evidence="2">orotate phosphoribosyltransferase</fullName>
        <ecNumber evidence="2">2.4.2.10</ecNumber>
    </recommendedName>
</protein>
<evidence type="ECO:0000313" key="8">
    <source>
        <dbReference type="Proteomes" id="UP000591131"/>
    </source>
</evidence>
<dbReference type="EMBL" id="JAAPAO010000039">
    <property type="protein sequence ID" value="KAF4676033.1"/>
    <property type="molecule type" value="Genomic_DNA"/>
</dbReference>
<evidence type="ECO:0000256" key="2">
    <source>
        <dbReference type="ARBA" id="ARBA00011971"/>
    </source>
</evidence>
<dbReference type="UniPathway" id="UPA00070">
    <property type="reaction ID" value="UER00119"/>
</dbReference>
<comment type="caution">
    <text evidence="7">The sequence shown here is derived from an EMBL/GenBank/DDBJ whole genome shotgun (WGS) entry which is preliminary data.</text>
</comment>
<dbReference type="HAMAP" id="MF_01208">
    <property type="entry name" value="PyrE"/>
    <property type="match status" value="1"/>
</dbReference>